<dbReference type="InterPro" id="IPR024615">
    <property type="entry name" value="CRISPR-assoc_Cmr2_N"/>
</dbReference>
<evidence type="ECO:0000259" key="3">
    <source>
        <dbReference type="PROSITE" id="PS50887"/>
    </source>
</evidence>
<dbReference type="RefSeq" id="WP_257924943.1">
    <property type="nucleotide sequence ID" value="NZ_JAMXQV010000024.1"/>
</dbReference>
<evidence type="ECO:0000313" key="4">
    <source>
        <dbReference type="EMBL" id="MCR6488383.1"/>
    </source>
</evidence>
<dbReference type="GO" id="GO:0051607">
    <property type="term" value="P:defense response to virus"/>
    <property type="evidence" value="ECO:0007669"/>
    <property type="project" value="UniProtKB-KW"/>
</dbReference>
<dbReference type="InterPro" id="IPR038242">
    <property type="entry name" value="Cmr2_N"/>
</dbReference>
<dbReference type="InterPro" id="IPR054767">
    <property type="entry name" value="Cas10-Cmr2_palm2"/>
</dbReference>
<evidence type="ECO:0000256" key="1">
    <source>
        <dbReference type="ARBA" id="ARBA00022741"/>
    </source>
</evidence>
<evidence type="ECO:0000256" key="2">
    <source>
        <dbReference type="ARBA" id="ARBA00023118"/>
    </source>
</evidence>
<feature type="domain" description="GGDEF" evidence="3">
    <location>
        <begin position="326"/>
        <end position="463"/>
    </location>
</feature>
<protein>
    <recommendedName>
        <fullName evidence="3">GGDEF domain-containing protein</fullName>
    </recommendedName>
</protein>
<dbReference type="PROSITE" id="PS50887">
    <property type="entry name" value="GGDEF"/>
    <property type="match status" value="1"/>
</dbReference>
<proteinExistence type="predicted"/>
<keyword evidence="2" id="KW-0051">Antiviral defense</keyword>
<dbReference type="InterPro" id="IPR000160">
    <property type="entry name" value="GGDEF_dom"/>
</dbReference>
<name>A0A9X2NIB5_9PSEU</name>
<comment type="caution">
    <text evidence="4">The sequence shown here is derived from an EMBL/GenBank/DDBJ whole genome shotgun (WGS) entry which is preliminary data.</text>
</comment>
<sequence length="582" mass="61255">MAVELVLFTVGGVQRFLAESRKTVDIAGASLVVRHLVITAASEVHEALSAHPAPAGLIFPPAAALSTREGVTNKIAFLGPRGLGAELARRAQKIAEETWSDHVRDAYAGSPGDVPDTPGMPDVAWVCVPGEDGEDHTVLWERAQAAMTARRRSRVFIAHAWQRVRLCQQSAVVPAAAAPRTSARHERRELLSAAGWTKRAAGNLQYPPGRRFPATTVVASAAYRARLLRVAAEDGTIADRLRPPVQVLSALIDDRHTQVSQVGAPPGLEPLTDRLGTAVYSDLWSETDSRDLLPENADPQTVARGAAAAHDIAAIAQQAGVVTLSSYYAVVVQDLDRLGLQVSRLGLAAQRSASATLTELGRAQRLLSESPDYLGVPVYAGGDDFFAFAPAAHALELAGALRQEVDRHLAGTPLAGATASTAVVFAHFSAPLQQVVSTAQEALAAAKDAPGADGRDRDAVTVVALRRGGERARTVLPWTVAGRSAVELLRAVAPDAAAGALSAALASSVERDAAELDALSLQGFRDVAEDEIRRRVARQGGGPAVAAAFAALGAAERAEGPEHAFRPARTMLVARFLAQECR</sequence>
<reference evidence="4" key="1">
    <citation type="submission" date="2022-06" db="EMBL/GenBank/DDBJ databases">
        <title>Amycolatopsis iheyaensis sp. nov., a new species of the genus Amycolatopsis isolated from soil in Iheya island, Japan.</title>
        <authorList>
            <person name="Ngamcharungchit C."/>
            <person name="Kanto H."/>
            <person name="Take A."/>
            <person name="Intra B."/>
            <person name="Matsumoto A."/>
            <person name="Panbangred W."/>
            <person name="Inahashi Y."/>
        </authorList>
    </citation>
    <scope>NUCLEOTIDE SEQUENCE</scope>
    <source>
        <strain evidence="4">OK19-0408</strain>
    </source>
</reference>
<dbReference type="EMBL" id="JAMXQV010000024">
    <property type="protein sequence ID" value="MCR6488383.1"/>
    <property type="molecule type" value="Genomic_DNA"/>
</dbReference>
<organism evidence="4 5">
    <name type="scientific">Amycolatopsis iheyensis</name>
    <dbReference type="NCBI Taxonomy" id="2945988"/>
    <lineage>
        <taxon>Bacteria</taxon>
        <taxon>Bacillati</taxon>
        <taxon>Actinomycetota</taxon>
        <taxon>Actinomycetes</taxon>
        <taxon>Pseudonocardiales</taxon>
        <taxon>Pseudonocardiaceae</taxon>
        <taxon>Amycolatopsis</taxon>
    </lineage>
</organism>
<dbReference type="InterPro" id="IPR043128">
    <property type="entry name" value="Rev_trsase/Diguanyl_cyclase"/>
</dbReference>
<dbReference type="Gene3D" id="3.30.70.270">
    <property type="match status" value="1"/>
</dbReference>
<dbReference type="Pfam" id="PF22335">
    <property type="entry name" value="Cas10-Cmr2_palm2"/>
    <property type="match status" value="1"/>
</dbReference>
<dbReference type="AlphaFoldDB" id="A0A9X2NIB5"/>
<dbReference type="GO" id="GO:0000166">
    <property type="term" value="F:nucleotide binding"/>
    <property type="evidence" value="ECO:0007669"/>
    <property type="project" value="UniProtKB-KW"/>
</dbReference>
<keyword evidence="1" id="KW-0547">Nucleotide-binding</keyword>
<dbReference type="Proteomes" id="UP001144096">
    <property type="component" value="Unassembled WGS sequence"/>
</dbReference>
<dbReference type="Pfam" id="PF12469">
    <property type="entry name" value="Cmr2_N"/>
    <property type="match status" value="1"/>
</dbReference>
<gene>
    <name evidence="4" type="ORF">M8542_36690</name>
</gene>
<evidence type="ECO:0000313" key="5">
    <source>
        <dbReference type="Proteomes" id="UP001144096"/>
    </source>
</evidence>
<dbReference type="Gene3D" id="3.30.70.2220">
    <property type="entry name" value="CRISPR-Cas system, Cmr2 subunit, D1 domain, cysteine cluster"/>
    <property type="match status" value="1"/>
</dbReference>
<keyword evidence="5" id="KW-1185">Reference proteome</keyword>
<accession>A0A9X2NIB5</accession>